<organism evidence="10 11">
    <name type="scientific">Batrachochytrium salamandrivorans</name>
    <dbReference type="NCBI Taxonomy" id="1357716"/>
    <lineage>
        <taxon>Eukaryota</taxon>
        <taxon>Fungi</taxon>
        <taxon>Fungi incertae sedis</taxon>
        <taxon>Chytridiomycota</taxon>
        <taxon>Chytridiomycota incertae sedis</taxon>
        <taxon>Chytridiomycetes</taxon>
        <taxon>Rhizophydiales</taxon>
        <taxon>Rhizophydiales incertae sedis</taxon>
        <taxon>Batrachochytrium</taxon>
    </lineage>
</organism>
<feature type="region of interest" description="Disordered" evidence="8">
    <location>
        <begin position="1046"/>
        <end position="1065"/>
    </location>
</feature>
<gene>
    <name evidence="10" type="ORF">BASA50_008928</name>
</gene>
<evidence type="ECO:0000256" key="5">
    <source>
        <dbReference type="ARBA" id="ARBA00022840"/>
    </source>
</evidence>
<keyword evidence="2" id="KW-0808">Transferase</keyword>
<reference evidence="10 11" key="1">
    <citation type="submission" date="2021-02" db="EMBL/GenBank/DDBJ databases">
        <title>Variation within the Batrachochytrium salamandrivorans European outbreak.</title>
        <authorList>
            <person name="Kelly M."/>
            <person name="Pasmans F."/>
            <person name="Shea T.P."/>
            <person name="Munoz J.F."/>
            <person name="Carranza S."/>
            <person name="Cuomo C.A."/>
            <person name="Martel A."/>
        </authorList>
    </citation>
    <scope>NUCLEOTIDE SEQUENCE [LARGE SCALE GENOMIC DNA]</scope>
    <source>
        <strain evidence="10 11">AMFP18/2</strain>
    </source>
</reference>
<dbReference type="InterPro" id="IPR000719">
    <property type="entry name" value="Prot_kinase_dom"/>
</dbReference>
<evidence type="ECO:0000256" key="3">
    <source>
        <dbReference type="ARBA" id="ARBA00022741"/>
    </source>
</evidence>
<dbReference type="InterPro" id="IPR011009">
    <property type="entry name" value="Kinase-like_dom_sf"/>
</dbReference>
<dbReference type="PROSITE" id="PS00108">
    <property type="entry name" value="PROTEIN_KINASE_ST"/>
    <property type="match status" value="1"/>
</dbReference>
<dbReference type="InterPro" id="IPR022708">
    <property type="entry name" value="Atg1-like_tMIT"/>
</dbReference>
<dbReference type="SUPFAM" id="SSF56112">
    <property type="entry name" value="Protein kinase-like (PK-like)"/>
    <property type="match status" value="1"/>
</dbReference>
<dbReference type="InterPro" id="IPR048941">
    <property type="entry name" value="ATG1-like_MIT2"/>
</dbReference>
<evidence type="ECO:0000256" key="7">
    <source>
        <dbReference type="PROSITE-ProRule" id="PRU10141"/>
    </source>
</evidence>
<dbReference type="EMBL" id="JAFCIX010000418">
    <property type="protein sequence ID" value="KAH6590928.1"/>
    <property type="molecule type" value="Genomic_DNA"/>
</dbReference>
<keyword evidence="4" id="KW-0418">Kinase</keyword>
<dbReference type="SMART" id="SM00220">
    <property type="entry name" value="S_TKc"/>
    <property type="match status" value="1"/>
</dbReference>
<feature type="region of interest" description="Disordered" evidence="8">
    <location>
        <begin position="338"/>
        <end position="385"/>
    </location>
</feature>
<proteinExistence type="predicted"/>
<name>A0ABQ8F2E6_9FUNG</name>
<protein>
    <recommendedName>
        <fullName evidence="1">non-specific serine/threonine protein kinase</fullName>
        <ecNumber evidence="1">2.7.11.1</ecNumber>
    </recommendedName>
    <alternativeName>
        <fullName evidence="6">Autophagy-related protein 1</fullName>
    </alternativeName>
</protein>
<dbReference type="PROSITE" id="PS50011">
    <property type="entry name" value="PROTEIN_KINASE_DOM"/>
    <property type="match status" value="1"/>
</dbReference>
<feature type="region of interest" description="Disordered" evidence="8">
    <location>
        <begin position="493"/>
        <end position="530"/>
    </location>
</feature>
<feature type="compositionally biased region" description="Polar residues" evidence="8">
    <location>
        <begin position="342"/>
        <end position="379"/>
    </location>
</feature>
<feature type="compositionally biased region" description="Pro residues" evidence="8">
    <location>
        <begin position="685"/>
        <end position="695"/>
    </location>
</feature>
<dbReference type="EC" id="2.7.11.1" evidence="1"/>
<feature type="region of interest" description="Disordered" evidence="8">
    <location>
        <begin position="454"/>
        <end position="481"/>
    </location>
</feature>
<dbReference type="InterPro" id="IPR008271">
    <property type="entry name" value="Ser/Thr_kinase_AS"/>
</dbReference>
<dbReference type="InterPro" id="IPR045269">
    <property type="entry name" value="Atg1-like"/>
</dbReference>
<keyword evidence="11" id="KW-1185">Reference proteome</keyword>
<dbReference type="Pfam" id="PF21127">
    <property type="entry name" value="ATG1-like_MIT2"/>
    <property type="match status" value="1"/>
</dbReference>
<evidence type="ECO:0000256" key="2">
    <source>
        <dbReference type="ARBA" id="ARBA00022679"/>
    </source>
</evidence>
<evidence type="ECO:0000256" key="8">
    <source>
        <dbReference type="SAM" id="MobiDB-lite"/>
    </source>
</evidence>
<dbReference type="Pfam" id="PF00069">
    <property type="entry name" value="Pkinase"/>
    <property type="match status" value="1"/>
</dbReference>
<feature type="compositionally biased region" description="Low complexity" evidence="8">
    <location>
        <begin position="717"/>
        <end position="729"/>
    </location>
</feature>
<evidence type="ECO:0000259" key="9">
    <source>
        <dbReference type="PROSITE" id="PS50011"/>
    </source>
</evidence>
<evidence type="ECO:0000313" key="11">
    <source>
        <dbReference type="Proteomes" id="UP001648503"/>
    </source>
</evidence>
<dbReference type="InterPro" id="IPR017441">
    <property type="entry name" value="Protein_kinase_ATP_BS"/>
</dbReference>
<keyword evidence="3 7" id="KW-0547">Nucleotide-binding</keyword>
<dbReference type="PANTHER" id="PTHR24348:SF22">
    <property type="entry name" value="NON-SPECIFIC SERINE_THREONINE PROTEIN KINASE"/>
    <property type="match status" value="1"/>
</dbReference>
<feature type="region of interest" description="Disordered" evidence="8">
    <location>
        <begin position="544"/>
        <end position="587"/>
    </location>
</feature>
<dbReference type="PROSITE" id="PS00107">
    <property type="entry name" value="PROTEIN_KINASE_ATP"/>
    <property type="match status" value="1"/>
</dbReference>
<feature type="domain" description="Protein kinase" evidence="9">
    <location>
        <begin position="44"/>
        <end position="435"/>
    </location>
</feature>
<feature type="compositionally biased region" description="Low complexity" evidence="8">
    <location>
        <begin position="654"/>
        <end position="667"/>
    </location>
</feature>
<dbReference type="Gene3D" id="1.10.510.10">
    <property type="entry name" value="Transferase(Phosphotransferase) domain 1"/>
    <property type="match status" value="1"/>
</dbReference>
<feature type="region of interest" description="Disordered" evidence="8">
    <location>
        <begin position="1243"/>
        <end position="1291"/>
    </location>
</feature>
<dbReference type="Proteomes" id="UP001648503">
    <property type="component" value="Unassembled WGS sequence"/>
</dbReference>
<feature type="region of interest" description="Disordered" evidence="8">
    <location>
        <begin position="631"/>
        <end position="824"/>
    </location>
</feature>
<feature type="compositionally biased region" description="Polar residues" evidence="8">
    <location>
        <begin position="1046"/>
        <end position="1059"/>
    </location>
</feature>
<feature type="compositionally biased region" description="Polar residues" evidence="8">
    <location>
        <begin position="493"/>
        <end position="526"/>
    </location>
</feature>
<dbReference type="PANTHER" id="PTHR24348">
    <property type="entry name" value="SERINE/THREONINE-PROTEIN KINASE UNC-51-RELATED"/>
    <property type="match status" value="1"/>
</dbReference>
<feature type="compositionally biased region" description="Polar residues" evidence="8">
    <location>
        <begin position="1265"/>
        <end position="1276"/>
    </location>
</feature>
<dbReference type="Pfam" id="PF12063">
    <property type="entry name" value="ATG1-like_MIT1"/>
    <property type="match status" value="1"/>
</dbReference>
<comment type="caution">
    <text evidence="10">The sequence shown here is derived from an EMBL/GenBank/DDBJ whole genome shotgun (WGS) entry which is preliminary data.</text>
</comment>
<accession>A0ABQ8F2E6</accession>
<evidence type="ECO:0000256" key="6">
    <source>
        <dbReference type="ARBA" id="ARBA00030237"/>
    </source>
</evidence>
<feature type="compositionally biased region" description="Pro residues" evidence="8">
    <location>
        <begin position="1243"/>
        <end position="1262"/>
    </location>
</feature>
<evidence type="ECO:0000256" key="1">
    <source>
        <dbReference type="ARBA" id="ARBA00012513"/>
    </source>
</evidence>
<keyword evidence="5 7" id="KW-0067">ATP-binding</keyword>
<dbReference type="Gene3D" id="3.30.200.20">
    <property type="entry name" value="Phosphorylase Kinase, domain 1"/>
    <property type="match status" value="1"/>
</dbReference>
<feature type="compositionally biased region" description="Basic and acidic residues" evidence="8">
    <location>
        <begin position="755"/>
        <end position="783"/>
    </location>
</feature>
<evidence type="ECO:0000313" key="10">
    <source>
        <dbReference type="EMBL" id="KAH6590928.1"/>
    </source>
</evidence>
<sequence length="1319" mass="143372">MQQQPHRLQSTPDAPELILNTSAATATMAFSSASTDSSYRIGDFAIGTEIGRGSFATVYKAVHLPSATSVAIKSVSRAKLNRKLAENLETEIRILREIHHPNIVQLLDILKTDTDIHLVMEYCSLGDLSIFIKKKGMVGPLLHSSRSTLHFNGPWGGLHETVIRHFLAQLVTALEFMRSKSLIHRDLKPQNLLLSPAGPGRPDVKLKSSRPNIPAIVVPALPILKLADFGFARALPAQSMASTLCGSPLYMAPEILRGDRYDAKADLWSLGGILYEMITGHPPFSAQNHIELLRKIESRSGWIRFPGEAPDERKTPSTREFTGQLRQQQLLNLQPTPLQMQHQSQRQQPFSHQSQYTQQQPGYRKSMTQLASSPNSPSTALHVGSLGSSPKYANFTKVRDFPSVPDDLKDLVRHLLKRNPIERMTFEELFVHPSVALVSISELRFSATPMPSTTTGFTPTLPSHPDGPLHFGPSGSGLKRLPSRSSQLHLLQQASPLQQQHSHHSPPSNQQPIPHPSQQLQPSPISHSPVDIRLQPKVGIRRSTSFQTHSSHSPVSPSPLNPMSSLPRDESMYSRPSHRASMDSIPVPSSSAFGKGIAVAASAPLTQSPLIRPASTRILDPPFAEYGSHMHILEKQTPSEPRSRLPPTMERHMSVPVSHSSVPLASLDTSQPSLLARHSHSKPHVPQPSLLPQPTPVGEETQSHGATAKLSASRSQSSFGSSVGSFVFSDDGDDGDDKKNLTSHLNRVSITPDRALTEGPRDVSGHRKEEKPDVMSKPIDGDSRGLPLGDQTADTISPGETAPACELADSDDHKSHEPGPMQESEEYVVVEKGVVEVNWLADQVASQAQRTREAHSIGSVDKNTAISNPILDALSGRLGDSALARSKALPPQRSTLEHFVAATKALASLGSNSSQLGLVMGDTGQPSNPIPVGGHGHSGDVRMQRASSDTPRTRIFGSLRSLNNMSEIQGSGSSVDAKSPVQPHSDAQYRELPYMTHLETSALDEHQSNFFSTLNLCALRAHAVNTLADGYFAELERVFGAGSSMPSAEKNATLTSSSDGGDANTGKRLNRFNPITLPDETLALYVHALGLYQYGMELAKRMWDQEQERDCPSQSILISRFGFGSPKRNACAVSTNMLGNLSVVVQWIRDRFNTCLERADQARGFILAEEMSVDAVPLASSGGLAVVGSVPLPETAEKLIYDHALQISQIAALQELHHHDLDSCEAAYQQAILLLESLLHTPPRSPSPPLSAPPPPPPPPVPISTVYSHSVESPSQAVDPPSEPDLGDELTDEDRVVIEKFLLGLYTRLNTIQGRVRSN</sequence>
<feature type="binding site" evidence="7">
    <location>
        <position position="73"/>
    </location>
    <ligand>
        <name>ATP</name>
        <dbReference type="ChEBI" id="CHEBI:30616"/>
    </ligand>
</feature>
<evidence type="ECO:0000256" key="4">
    <source>
        <dbReference type="ARBA" id="ARBA00022777"/>
    </source>
</evidence>